<keyword evidence="1" id="KW-0732">Signal</keyword>
<organism evidence="2 3">
    <name type="scientific">Myriangium duriaei CBS 260.36</name>
    <dbReference type="NCBI Taxonomy" id="1168546"/>
    <lineage>
        <taxon>Eukaryota</taxon>
        <taxon>Fungi</taxon>
        <taxon>Dikarya</taxon>
        <taxon>Ascomycota</taxon>
        <taxon>Pezizomycotina</taxon>
        <taxon>Dothideomycetes</taxon>
        <taxon>Dothideomycetidae</taxon>
        <taxon>Myriangiales</taxon>
        <taxon>Myriangiaceae</taxon>
        <taxon>Myriangium</taxon>
    </lineage>
</organism>
<comment type="caution">
    <text evidence="2">The sequence shown here is derived from an EMBL/GenBank/DDBJ whole genome shotgun (WGS) entry which is preliminary data.</text>
</comment>
<evidence type="ECO:0008006" key="4">
    <source>
        <dbReference type="Google" id="ProtNLM"/>
    </source>
</evidence>
<proteinExistence type="predicted"/>
<dbReference type="AlphaFoldDB" id="A0A9P4MSK7"/>
<name>A0A9P4MSK7_9PEZI</name>
<feature type="chain" id="PRO_5040503575" description="DUF2282 domain-containing protein" evidence="1">
    <location>
        <begin position="22"/>
        <end position="80"/>
    </location>
</feature>
<reference evidence="2" key="1">
    <citation type="journal article" date="2020" name="Stud. Mycol.">
        <title>101 Dothideomycetes genomes: a test case for predicting lifestyles and emergence of pathogens.</title>
        <authorList>
            <person name="Haridas S."/>
            <person name="Albert R."/>
            <person name="Binder M."/>
            <person name="Bloem J."/>
            <person name="Labutti K."/>
            <person name="Salamov A."/>
            <person name="Andreopoulos B."/>
            <person name="Baker S."/>
            <person name="Barry K."/>
            <person name="Bills G."/>
            <person name="Bluhm B."/>
            <person name="Cannon C."/>
            <person name="Castanera R."/>
            <person name="Culley D."/>
            <person name="Daum C."/>
            <person name="Ezra D."/>
            <person name="Gonzalez J."/>
            <person name="Henrissat B."/>
            <person name="Kuo A."/>
            <person name="Liang C."/>
            <person name="Lipzen A."/>
            <person name="Lutzoni F."/>
            <person name="Magnuson J."/>
            <person name="Mondo S."/>
            <person name="Nolan M."/>
            <person name="Ohm R."/>
            <person name="Pangilinan J."/>
            <person name="Park H.-J."/>
            <person name="Ramirez L."/>
            <person name="Alfaro M."/>
            <person name="Sun H."/>
            <person name="Tritt A."/>
            <person name="Yoshinaga Y."/>
            <person name="Zwiers L.-H."/>
            <person name="Turgeon B."/>
            <person name="Goodwin S."/>
            <person name="Spatafora J."/>
            <person name="Crous P."/>
            <person name="Grigoriev I."/>
        </authorList>
    </citation>
    <scope>NUCLEOTIDE SEQUENCE</scope>
    <source>
        <strain evidence="2">CBS 260.36</strain>
    </source>
</reference>
<keyword evidence="3" id="KW-1185">Reference proteome</keyword>
<evidence type="ECO:0000256" key="1">
    <source>
        <dbReference type="SAM" id="SignalP"/>
    </source>
</evidence>
<protein>
    <recommendedName>
        <fullName evidence="4">DUF2282 domain-containing protein</fullName>
    </recommendedName>
</protein>
<dbReference type="Proteomes" id="UP000799439">
    <property type="component" value="Unassembled WGS sequence"/>
</dbReference>
<evidence type="ECO:0000313" key="3">
    <source>
        <dbReference type="Proteomes" id="UP000799439"/>
    </source>
</evidence>
<sequence length="80" mass="8382">MLPKSALLCATALIFAGQTVAFSIPQDVSLDRRQTTGDPYIACLDHQEGDACTFGIGVIHKGVCVNVPQAGNVLYCAQTG</sequence>
<accession>A0A9P4MSK7</accession>
<feature type="signal peptide" evidence="1">
    <location>
        <begin position="1"/>
        <end position="21"/>
    </location>
</feature>
<gene>
    <name evidence="2" type="ORF">K461DRAFT_289931</name>
</gene>
<dbReference type="EMBL" id="ML996081">
    <property type="protein sequence ID" value="KAF2157631.1"/>
    <property type="molecule type" value="Genomic_DNA"/>
</dbReference>
<evidence type="ECO:0000313" key="2">
    <source>
        <dbReference type="EMBL" id="KAF2157631.1"/>
    </source>
</evidence>